<name>A0A0M3N200_9ABAC</name>
<evidence type="ECO:0000313" key="4">
    <source>
        <dbReference type="Proteomes" id="UP000204667"/>
    </source>
</evidence>
<sequence>MYRHTIIIIIICISIIVIGFIVFIQLISTIVDDYDFDPENEDSSLPPPPEYVCFNTFGNLPHSQNCQKYFFCPGGNIAIEMHCPPQHLFNENSQNCTPAYQVDCGDRPNPYA</sequence>
<keyword evidence="1" id="KW-0812">Transmembrane</keyword>
<dbReference type="InterPro" id="IPR036508">
    <property type="entry name" value="Chitin-bd_dom_sf"/>
</dbReference>
<protein>
    <submittedName>
        <fullName evidence="3">Chitin-biding protein 2</fullName>
    </submittedName>
</protein>
<evidence type="ECO:0000259" key="2">
    <source>
        <dbReference type="PROSITE" id="PS50940"/>
    </source>
</evidence>
<feature type="domain" description="Chitin-binding type-2" evidence="2">
    <location>
        <begin position="50"/>
        <end position="106"/>
    </location>
</feature>
<keyword evidence="1" id="KW-1133">Transmembrane helix</keyword>
<evidence type="ECO:0000256" key="1">
    <source>
        <dbReference type="SAM" id="Phobius"/>
    </source>
</evidence>
<gene>
    <name evidence="3" type="primary">chtB-2</name>
</gene>
<keyword evidence="1" id="KW-0472">Membrane</keyword>
<dbReference type="SUPFAM" id="SSF57625">
    <property type="entry name" value="Invertebrate chitin-binding proteins"/>
    <property type="match status" value="1"/>
</dbReference>
<dbReference type="GO" id="GO:0005576">
    <property type="term" value="C:extracellular region"/>
    <property type="evidence" value="ECO:0007669"/>
    <property type="project" value="InterPro"/>
</dbReference>
<dbReference type="RefSeq" id="YP_009165663.1">
    <property type="nucleotide sequence ID" value="NC_027923.1"/>
</dbReference>
<dbReference type="KEGG" id="vg:26040074"/>
<feature type="transmembrane region" description="Helical" evidence="1">
    <location>
        <begin position="6"/>
        <end position="27"/>
    </location>
</feature>
<keyword evidence="4" id="KW-1185">Reference proteome</keyword>
<dbReference type="Proteomes" id="UP000204667">
    <property type="component" value="Segment"/>
</dbReference>
<evidence type="ECO:0000313" key="3">
    <source>
        <dbReference type="EMBL" id="AKN80644.1"/>
    </source>
</evidence>
<dbReference type="EMBL" id="KM596836">
    <property type="protein sequence ID" value="AKN80644.1"/>
    <property type="molecule type" value="Genomic_DNA"/>
</dbReference>
<dbReference type="OrthoDB" id="29103at10239"/>
<organism evidence="3 4">
    <name type="scientific">Perigonia lusca single nucleopolyhedrovirus</name>
    <dbReference type="NCBI Taxonomy" id="1675865"/>
    <lineage>
        <taxon>Viruses</taxon>
        <taxon>Viruses incertae sedis</taxon>
        <taxon>Naldaviricetes</taxon>
        <taxon>Lefavirales</taxon>
        <taxon>Baculoviridae</taxon>
        <taxon>Alphabaculovirus</taxon>
        <taxon>Alphabaculovirus peluscae</taxon>
        <taxon>Perigonia lusca nucleopolyhedrovirus</taxon>
    </lineage>
</organism>
<accession>A0A0M3N200</accession>
<reference evidence="3 4" key="1">
    <citation type="journal article" date="2016" name="Sci. Rep.">
        <title>Genome sequence of Perigonia lusca single nucleopolyhedrovirus: insights into the evolution of a nucleotide metabolism enzyme in the family Baculoviridae.</title>
        <authorList>
            <person name="Ardisson-Araujo D.M."/>
            <person name="Lima R.N."/>
            <person name="Melo F.L."/>
            <person name="Clem R.J."/>
            <person name="Huang N."/>
            <person name="Bao S.N."/>
            <person name="Sosa-Gomez D.R."/>
            <person name="Ribeiro B.M."/>
        </authorList>
    </citation>
    <scope>NUCLEOTIDE SEQUENCE [LARGE SCALE GENOMIC DNA]</scope>
</reference>
<dbReference type="SMART" id="SM00494">
    <property type="entry name" value="ChtBD2"/>
    <property type="match status" value="1"/>
</dbReference>
<dbReference type="GO" id="GO:0008061">
    <property type="term" value="F:chitin binding"/>
    <property type="evidence" value="ECO:0007669"/>
    <property type="project" value="InterPro"/>
</dbReference>
<dbReference type="Gene3D" id="2.170.140.10">
    <property type="entry name" value="Chitin binding domain"/>
    <property type="match status" value="1"/>
</dbReference>
<dbReference type="PROSITE" id="PS50940">
    <property type="entry name" value="CHIT_BIND_II"/>
    <property type="match status" value="1"/>
</dbReference>
<dbReference type="Pfam" id="PF01607">
    <property type="entry name" value="CBM_14"/>
    <property type="match status" value="1"/>
</dbReference>
<dbReference type="GeneID" id="26040074"/>
<proteinExistence type="predicted"/>
<dbReference type="InterPro" id="IPR002557">
    <property type="entry name" value="Chitin-bd_dom"/>
</dbReference>